<feature type="chain" id="PRO_5002748314" description="PEP-CTERM protein-sorting domain-containing protein" evidence="1">
    <location>
        <begin position="30"/>
        <end position="211"/>
    </location>
</feature>
<protein>
    <recommendedName>
        <fullName evidence="4">PEP-CTERM protein-sorting domain-containing protein</fullName>
    </recommendedName>
</protein>
<dbReference type="AlphaFoldDB" id="B0C7E2"/>
<evidence type="ECO:0008006" key="4">
    <source>
        <dbReference type="Google" id="ProtNLM"/>
    </source>
</evidence>
<gene>
    <name evidence="2" type="ordered locus">AM1_6296</name>
</gene>
<dbReference type="eggNOG" id="ENOG502ZPKU">
    <property type="taxonomic scope" value="Bacteria"/>
</dbReference>
<evidence type="ECO:0000313" key="3">
    <source>
        <dbReference type="Proteomes" id="UP000000268"/>
    </source>
</evidence>
<name>B0C7E2_ACAM1</name>
<sequence length="211" mass="22487">MKNSKLLAIVVCAYASCNLVLSFTPPVTAASLTYNFRQDGFDEGAYAEGFFIADDLNGDGQIAYFRGLQNSSEVSDFRVTFSGNRLTPPTTYGFGDLFGLVYDLDGGPLGDGVTGVIEGISASVPNRNAIDQGYSAGPGPLNTYYFGPRQQFCVDSPFSLCGIFDGSTSNEIVAVPEPSTFLGSIVTIGLGILAKRKRSPLVRQKKSKCTL</sequence>
<reference evidence="2 3" key="1">
    <citation type="journal article" date="2008" name="Proc. Natl. Acad. Sci. U.S.A.">
        <title>Niche adaptation and genome expansion in the chlorophyll d-producing cyanobacterium Acaryochloris marina.</title>
        <authorList>
            <person name="Swingley W.D."/>
            <person name="Chen M."/>
            <person name="Cheung P.C."/>
            <person name="Conrad A.L."/>
            <person name="Dejesa L.C."/>
            <person name="Hao J."/>
            <person name="Honchak B.M."/>
            <person name="Karbach L.E."/>
            <person name="Kurdoglu A."/>
            <person name="Lahiri S."/>
            <person name="Mastrian S.D."/>
            <person name="Miyashita H."/>
            <person name="Page L."/>
            <person name="Ramakrishna P."/>
            <person name="Satoh S."/>
            <person name="Sattley W.M."/>
            <person name="Shimada Y."/>
            <person name="Taylor H.L."/>
            <person name="Tomo T."/>
            <person name="Tsuchiya T."/>
            <person name="Wang Z.T."/>
            <person name="Raymond J."/>
            <person name="Mimuro M."/>
            <person name="Blankenship R.E."/>
            <person name="Touchman J.W."/>
        </authorList>
    </citation>
    <scope>NUCLEOTIDE SEQUENCE [LARGE SCALE GENOMIC DNA]</scope>
    <source>
        <strain evidence="3">MBIC 11017</strain>
    </source>
</reference>
<dbReference type="NCBIfam" id="TIGR02595">
    <property type="entry name" value="PEP_CTERM"/>
    <property type="match status" value="1"/>
</dbReference>
<evidence type="ECO:0000256" key="1">
    <source>
        <dbReference type="SAM" id="SignalP"/>
    </source>
</evidence>
<dbReference type="InterPro" id="IPR013424">
    <property type="entry name" value="Ice-binding_C"/>
</dbReference>
<keyword evidence="1" id="KW-0732">Signal</keyword>
<organism evidence="2 3">
    <name type="scientific">Acaryochloris marina (strain MBIC 11017)</name>
    <dbReference type="NCBI Taxonomy" id="329726"/>
    <lineage>
        <taxon>Bacteria</taxon>
        <taxon>Bacillati</taxon>
        <taxon>Cyanobacteriota</taxon>
        <taxon>Cyanophyceae</taxon>
        <taxon>Acaryochloridales</taxon>
        <taxon>Acaryochloridaceae</taxon>
        <taxon>Acaryochloris</taxon>
    </lineage>
</organism>
<dbReference type="Proteomes" id="UP000000268">
    <property type="component" value="Chromosome"/>
</dbReference>
<dbReference type="NCBIfam" id="TIGR04155">
    <property type="entry name" value="cyano_PEP"/>
    <property type="match status" value="1"/>
</dbReference>
<proteinExistence type="predicted"/>
<keyword evidence="3" id="KW-1185">Reference proteome</keyword>
<dbReference type="InterPro" id="IPR026374">
    <property type="entry name" value="Cyano_PEP"/>
</dbReference>
<accession>B0C7E2</accession>
<dbReference type="RefSeq" id="WP_012166405.1">
    <property type="nucleotide sequence ID" value="NC_009925.1"/>
</dbReference>
<feature type="signal peptide" evidence="1">
    <location>
        <begin position="1"/>
        <end position="29"/>
    </location>
</feature>
<dbReference type="OrthoDB" id="483549at2"/>
<evidence type="ECO:0000313" key="2">
    <source>
        <dbReference type="EMBL" id="ABW31226.1"/>
    </source>
</evidence>
<dbReference type="HOGENOM" id="CLU_1217648_0_0_3"/>
<dbReference type="KEGG" id="amr:AM1_6296"/>
<dbReference type="EMBL" id="CP000828">
    <property type="protein sequence ID" value="ABW31226.1"/>
    <property type="molecule type" value="Genomic_DNA"/>
</dbReference>